<accession>A0ABR9XMY2</accession>
<keyword evidence="1" id="KW-0732">Signal</keyword>
<evidence type="ECO:0000256" key="1">
    <source>
        <dbReference type="SAM" id="SignalP"/>
    </source>
</evidence>
<proteinExistence type="predicted"/>
<dbReference type="Proteomes" id="UP000632774">
    <property type="component" value="Unassembled WGS sequence"/>
</dbReference>
<name>A0ABR9XMY2_9SPHI</name>
<keyword evidence="3" id="KW-1185">Reference proteome</keyword>
<reference evidence="2 3" key="1">
    <citation type="submission" date="2020-10" db="EMBL/GenBank/DDBJ databases">
        <title>Mucilaginibacter mali sp. nov., isolated from rhizosphere soil of apple orchard.</title>
        <authorList>
            <person name="Lee J.-S."/>
            <person name="Kim H.S."/>
            <person name="Kim J.-S."/>
        </authorList>
    </citation>
    <scope>NUCLEOTIDE SEQUENCE [LARGE SCALE GENOMIC DNA]</scope>
    <source>
        <strain evidence="2 3">KCTC 23157</strain>
    </source>
</reference>
<dbReference type="EMBL" id="JADFFM010000002">
    <property type="protein sequence ID" value="MBE9668736.1"/>
    <property type="molecule type" value="Genomic_DNA"/>
</dbReference>
<gene>
    <name evidence="2" type="ORF">IRJ18_20375</name>
</gene>
<evidence type="ECO:0000313" key="3">
    <source>
        <dbReference type="Proteomes" id="UP000632774"/>
    </source>
</evidence>
<evidence type="ECO:0008006" key="4">
    <source>
        <dbReference type="Google" id="ProtNLM"/>
    </source>
</evidence>
<dbReference type="RefSeq" id="WP_194108122.1">
    <property type="nucleotide sequence ID" value="NZ_JADFFM010000002.1"/>
</dbReference>
<organism evidence="2 3">
    <name type="scientific">Mucilaginibacter boryungensis</name>
    <dbReference type="NCBI Taxonomy" id="768480"/>
    <lineage>
        <taxon>Bacteria</taxon>
        <taxon>Pseudomonadati</taxon>
        <taxon>Bacteroidota</taxon>
        <taxon>Sphingobacteriia</taxon>
        <taxon>Sphingobacteriales</taxon>
        <taxon>Sphingobacteriaceae</taxon>
        <taxon>Mucilaginibacter</taxon>
    </lineage>
</organism>
<evidence type="ECO:0000313" key="2">
    <source>
        <dbReference type="EMBL" id="MBE9668736.1"/>
    </source>
</evidence>
<sequence>MKKISLSALAILLILFFQNCKKSTSGDPATTPAQLTATINGTSWTPDTLNATIIYNTATKTKVFSFTGTHSQKQIACTVTLSNAVATNDFPTGANTVNNSGNPLMVYSTQQKDNNGSYVFVPVATAASGNGTFTISSINTASGLISGTFSFSNKTANYDSSGNIVSVTNDVITGGVFTNMPYGFINK</sequence>
<comment type="caution">
    <text evidence="2">The sequence shown here is derived from an EMBL/GenBank/DDBJ whole genome shotgun (WGS) entry which is preliminary data.</text>
</comment>
<feature type="signal peptide" evidence="1">
    <location>
        <begin position="1"/>
        <end position="22"/>
    </location>
</feature>
<protein>
    <recommendedName>
        <fullName evidence="4">YD repeat-containing protein</fullName>
    </recommendedName>
</protein>
<feature type="chain" id="PRO_5046501632" description="YD repeat-containing protein" evidence="1">
    <location>
        <begin position="23"/>
        <end position="187"/>
    </location>
</feature>